<feature type="region of interest" description="Disordered" evidence="1">
    <location>
        <begin position="453"/>
        <end position="514"/>
    </location>
</feature>
<reference evidence="2 3" key="1">
    <citation type="journal article" date="2017" name="Nature">
        <title>The Apostasia genome and the evolution of orchids.</title>
        <authorList>
            <person name="Zhang G.Q."/>
            <person name="Liu K.W."/>
            <person name="Li Z."/>
            <person name="Lohaus R."/>
            <person name="Hsiao Y.Y."/>
            <person name="Niu S.C."/>
            <person name="Wang J.Y."/>
            <person name="Lin Y.C."/>
            <person name="Xu Q."/>
            <person name="Chen L.J."/>
            <person name="Yoshida K."/>
            <person name="Fujiwara S."/>
            <person name="Wang Z.W."/>
            <person name="Zhang Y.Q."/>
            <person name="Mitsuda N."/>
            <person name="Wang M."/>
            <person name="Liu G.H."/>
            <person name="Pecoraro L."/>
            <person name="Huang H.X."/>
            <person name="Xiao X.J."/>
            <person name="Lin M."/>
            <person name="Wu X.Y."/>
            <person name="Wu W.L."/>
            <person name="Chen Y.Y."/>
            <person name="Chang S.B."/>
            <person name="Sakamoto S."/>
            <person name="Ohme-Takagi M."/>
            <person name="Yagi M."/>
            <person name="Zeng S.J."/>
            <person name="Shen C.Y."/>
            <person name="Yeh C.M."/>
            <person name="Luo Y.B."/>
            <person name="Tsai W.C."/>
            <person name="Van de Peer Y."/>
            <person name="Liu Z.J."/>
        </authorList>
    </citation>
    <scope>NUCLEOTIDE SEQUENCE [LARGE SCALE GENOMIC DNA]</scope>
    <source>
        <strain evidence="3">cv. Shenzhen</strain>
        <tissue evidence="2">Stem</tissue>
    </source>
</reference>
<feature type="compositionally biased region" description="Basic and acidic residues" evidence="1">
    <location>
        <begin position="501"/>
        <end position="514"/>
    </location>
</feature>
<protein>
    <submittedName>
        <fullName evidence="2">Uncharacterized protein</fullName>
    </submittedName>
</protein>
<feature type="compositionally biased region" description="Basic and acidic residues" evidence="1">
    <location>
        <begin position="453"/>
        <end position="466"/>
    </location>
</feature>
<organism evidence="2 3">
    <name type="scientific">Apostasia shenzhenica</name>
    <dbReference type="NCBI Taxonomy" id="1088818"/>
    <lineage>
        <taxon>Eukaryota</taxon>
        <taxon>Viridiplantae</taxon>
        <taxon>Streptophyta</taxon>
        <taxon>Embryophyta</taxon>
        <taxon>Tracheophyta</taxon>
        <taxon>Spermatophyta</taxon>
        <taxon>Magnoliopsida</taxon>
        <taxon>Liliopsida</taxon>
        <taxon>Asparagales</taxon>
        <taxon>Orchidaceae</taxon>
        <taxon>Apostasioideae</taxon>
        <taxon>Apostasia</taxon>
    </lineage>
</organism>
<evidence type="ECO:0000313" key="2">
    <source>
        <dbReference type="EMBL" id="PKA49027.1"/>
    </source>
</evidence>
<keyword evidence="3" id="KW-1185">Reference proteome</keyword>
<evidence type="ECO:0000313" key="3">
    <source>
        <dbReference type="Proteomes" id="UP000236161"/>
    </source>
</evidence>
<dbReference type="AlphaFoldDB" id="A0A2I0A0G0"/>
<dbReference type="OrthoDB" id="2019255at2759"/>
<evidence type="ECO:0000256" key="1">
    <source>
        <dbReference type="SAM" id="MobiDB-lite"/>
    </source>
</evidence>
<feature type="compositionally biased region" description="Polar residues" evidence="1">
    <location>
        <begin position="490"/>
        <end position="500"/>
    </location>
</feature>
<dbReference type="Proteomes" id="UP000236161">
    <property type="component" value="Unassembled WGS sequence"/>
</dbReference>
<proteinExistence type="predicted"/>
<dbReference type="STRING" id="1088818.A0A2I0A0G0"/>
<accession>A0A2I0A0G0</accession>
<sequence length="546" mass="61886">MSWLKSAVNKAVEVSGKHNLTRTVRNYADTVVHHAGQAVAGGAKILQDRMGTRSYKSFKQTVRRLEEAAIACRGPERVQLLRRWLLALKEIKRFSGESMNDKSLEEPQSLEETKNVTSMLFFDVDMEGEPKNFQDVFLHSQALEGITLSMAKREELLQFAQGAITGLKLNADVARLDAEAFELRQSIGGMKLFQISSGESNDATLEKTTILTVEVDKLKVLAESLANSSSKAEKRILDNRYQKEEALNYRAAKANEVGEIEKELVAEITVLEKQRYQLEAELKKVNISLIAANSRLSKTREERDQFDEASDQIVLHLKTKEDELSKSIVSCKVEADVVHTWINFLEDTWTLQATSIEMKEKQIKSEMISDLDTDVLIESYPTKFLEEEYLEVETKIVTAFSAADHMKELFYAEQGCRSRREDPEVKELFNAIEKIKLDFDSIERPLLEIEAQKARKEKATHSEEMQQHSTSSHAADPIPSPKYIADDSPMESSKSVTPTAEQHDPESELAKFEKEFGNVGMDYSNAEIGGWEFDELEQELRSEANK</sequence>
<dbReference type="PANTHER" id="PTHR34121:SF1">
    <property type="entry name" value="FILAMIN-A-INTERACTING PROTEIN 1"/>
    <property type="match status" value="1"/>
</dbReference>
<dbReference type="EMBL" id="KZ452041">
    <property type="protein sequence ID" value="PKA49027.1"/>
    <property type="molecule type" value="Genomic_DNA"/>
</dbReference>
<dbReference type="PANTHER" id="PTHR34121">
    <property type="entry name" value="MYOSIN-11"/>
    <property type="match status" value="1"/>
</dbReference>
<gene>
    <name evidence="2" type="ORF">AXF42_Ash020606</name>
</gene>
<name>A0A2I0A0G0_9ASPA</name>